<dbReference type="InterPro" id="IPR013216">
    <property type="entry name" value="Methyltransf_11"/>
</dbReference>
<dbReference type="GO" id="GO:0008757">
    <property type="term" value="F:S-adenosylmethionine-dependent methyltransferase activity"/>
    <property type="evidence" value="ECO:0007669"/>
    <property type="project" value="InterPro"/>
</dbReference>
<reference evidence="2 3" key="1">
    <citation type="submission" date="2019-06" db="EMBL/GenBank/DDBJ databases">
        <title>Complete genome of Microbacterium foliorum M2.</title>
        <authorList>
            <person name="Cao G."/>
        </authorList>
    </citation>
    <scope>NUCLEOTIDE SEQUENCE [LARGE SCALE GENOMIC DNA]</scope>
    <source>
        <strain evidence="2 3">M2</strain>
    </source>
</reference>
<accession>A0A4Y5YV62</accession>
<keyword evidence="2" id="KW-0489">Methyltransferase</keyword>
<dbReference type="EMBL" id="CP041040">
    <property type="protein sequence ID" value="QDE36727.1"/>
    <property type="molecule type" value="Genomic_DNA"/>
</dbReference>
<proteinExistence type="predicted"/>
<dbReference type="GO" id="GO:0032259">
    <property type="term" value="P:methylation"/>
    <property type="evidence" value="ECO:0007669"/>
    <property type="project" value="UniProtKB-KW"/>
</dbReference>
<dbReference type="AlphaFoldDB" id="A0A4Y5YV62"/>
<dbReference type="Pfam" id="PF08241">
    <property type="entry name" value="Methyltransf_11"/>
    <property type="match status" value="1"/>
</dbReference>
<dbReference type="Proteomes" id="UP000316125">
    <property type="component" value="Chromosome"/>
</dbReference>
<organism evidence="2 3">
    <name type="scientific">Microbacterium foliorum</name>
    <dbReference type="NCBI Taxonomy" id="104336"/>
    <lineage>
        <taxon>Bacteria</taxon>
        <taxon>Bacillati</taxon>
        <taxon>Actinomycetota</taxon>
        <taxon>Actinomycetes</taxon>
        <taxon>Micrococcales</taxon>
        <taxon>Microbacteriaceae</taxon>
        <taxon>Microbacterium</taxon>
    </lineage>
</organism>
<protein>
    <submittedName>
        <fullName evidence="2">Class I SAM-dependent methyltransferase</fullName>
    </submittedName>
</protein>
<keyword evidence="2" id="KW-0808">Transferase</keyword>
<dbReference type="InterPro" id="IPR029063">
    <property type="entry name" value="SAM-dependent_MTases_sf"/>
</dbReference>
<feature type="domain" description="Methyltransferase type 11" evidence="1">
    <location>
        <begin position="46"/>
        <end position="141"/>
    </location>
</feature>
<dbReference type="PANTHER" id="PTHR43591:SF24">
    <property type="entry name" value="2-METHOXY-6-POLYPRENYL-1,4-BENZOQUINOL METHYLASE, MITOCHONDRIAL"/>
    <property type="match status" value="1"/>
</dbReference>
<evidence type="ECO:0000259" key="1">
    <source>
        <dbReference type="Pfam" id="PF08241"/>
    </source>
</evidence>
<dbReference type="OrthoDB" id="21342at2"/>
<dbReference type="PANTHER" id="PTHR43591">
    <property type="entry name" value="METHYLTRANSFERASE"/>
    <property type="match status" value="1"/>
</dbReference>
<sequence length="194" mass="21471">MRALWNREAETFDEAPDHGLRDPVVRRAWADLLLPMIGSPGRRVADLGCGTGTLSTLLAVEGQHLVHGVDFSPEMVRRAREKTAQVDPRPFFTVADAAEPPLPAATFDAVLCRHVLWAMPDPSEALARWSELLVPDGVLILVEGLWSNGVGLPAAECVRLVKQVRSDVELRLLDDDEYWGGPTNDERYVIRSAR</sequence>
<dbReference type="CDD" id="cd02440">
    <property type="entry name" value="AdoMet_MTases"/>
    <property type="match status" value="1"/>
</dbReference>
<evidence type="ECO:0000313" key="3">
    <source>
        <dbReference type="Proteomes" id="UP000316125"/>
    </source>
</evidence>
<dbReference type="Gene3D" id="3.40.50.150">
    <property type="entry name" value="Vaccinia Virus protein VP39"/>
    <property type="match status" value="1"/>
</dbReference>
<evidence type="ECO:0000313" key="2">
    <source>
        <dbReference type="EMBL" id="QDE36727.1"/>
    </source>
</evidence>
<gene>
    <name evidence="2" type="ORF">FIV50_17045</name>
</gene>
<dbReference type="SUPFAM" id="SSF53335">
    <property type="entry name" value="S-adenosyl-L-methionine-dependent methyltransferases"/>
    <property type="match status" value="1"/>
</dbReference>
<name>A0A4Y5YV62_9MICO</name>